<proteinExistence type="predicted"/>
<dbReference type="AlphaFoldDB" id="A0A6G5AJN0"/>
<name>A0A6G5AJN0_RHIMP</name>
<dbReference type="EMBL" id="GIKN01008014">
    <property type="protein sequence ID" value="NIE50287.1"/>
    <property type="molecule type" value="Transcribed_RNA"/>
</dbReference>
<accession>A0A6G5AJN0</accession>
<organism evidence="1">
    <name type="scientific">Rhipicephalus microplus</name>
    <name type="common">Cattle tick</name>
    <name type="synonym">Boophilus microplus</name>
    <dbReference type="NCBI Taxonomy" id="6941"/>
    <lineage>
        <taxon>Eukaryota</taxon>
        <taxon>Metazoa</taxon>
        <taxon>Ecdysozoa</taxon>
        <taxon>Arthropoda</taxon>
        <taxon>Chelicerata</taxon>
        <taxon>Arachnida</taxon>
        <taxon>Acari</taxon>
        <taxon>Parasitiformes</taxon>
        <taxon>Ixodida</taxon>
        <taxon>Ixodoidea</taxon>
        <taxon>Ixodidae</taxon>
        <taxon>Rhipicephalinae</taxon>
        <taxon>Rhipicephalus</taxon>
        <taxon>Boophilus</taxon>
    </lineage>
</organism>
<reference evidence="1" key="1">
    <citation type="submission" date="2020-03" db="EMBL/GenBank/DDBJ databases">
        <title>A transcriptome and proteome of the tick Rhipicephalus microplus shaped by the genetic composition of its hosts and developmental stage.</title>
        <authorList>
            <person name="Garcia G.R."/>
            <person name="Ribeiro J.M.C."/>
            <person name="Maruyama S.R."/>
            <person name="Gardinasse L.G."/>
            <person name="Nelson K."/>
            <person name="Ferreira B.R."/>
            <person name="Andrade T.G."/>
            <person name="Santos I.K.F.M."/>
        </authorList>
    </citation>
    <scope>NUCLEOTIDE SEQUENCE</scope>
    <source>
        <strain evidence="1">NSGR</strain>
        <tissue evidence="1">Salivary glands</tissue>
    </source>
</reference>
<sequence>MMQIISEFFPSEKKKCMLFKCESFLLFQAISFLLEALVLSCSYEHLSRTADKMPTFYFQQFFQAGGLTKAFVARMHVSHYGDFRECTPNGINQVSMPIKLFLWQNTVYEVWAGSTRWQ</sequence>
<evidence type="ECO:0000313" key="1">
    <source>
        <dbReference type="EMBL" id="NIE50287.1"/>
    </source>
</evidence>
<protein>
    <submittedName>
        <fullName evidence="1">Uncharacterized protein</fullName>
    </submittedName>
</protein>